<protein>
    <submittedName>
        <fullName evidence="2">DNA-binding protein</fullName>
    </submittedName>
</protein>
<dbReference type="Proteomes" id="UP001144280">
    <property type="component" value="Unassembled WGS sequence"/>
</dbReference>
<dbReference type="CDD" id="cd04458">
    <property type="entry name" value="CSP_CDS"/>
    <property type="match status" value="1"/>
</dbReference>
<evidence type="ECO:0000259" key="1">
    <source>
        <dbReference type="PROSITE" id="PS51857"/>
    </source>
</evidence>
<dbReference type="GO" id="GO:0003677">
    <property type="term" value="F:DNA binding"/>
    <property type="evidence" value="ECO:0007669"/>
    <property type="project" value="UniProtKB-KW"/>
</dbReference>
<gene>
    <name evidence="2" type="ORF">Pa4123_18860</name>
</gene>
<reference evidence="2" key="1">
    <citation type="submission" date="2022-12" db="EMBL/GenBank/DDBJ databases">
        <title>New Phytohabitans aurantiacus sp. RD004123 nov., an actinomycete isolated from soil.</title>
        <authorList>
            <person name="Triningsih D.W."/>
            <person name="Harunari E."/>
            <person name="Igarashi Y."/>
        </authorList>
    </citation>
    <scope>NUCLEOTIDE SEQUENCE</scope>
    <source>
        <strain evidence="2">RD004123</strain>
    </source>
</reference>
<accession>A0ABQ5QRW6</accession>
<dbReference type="EMBL" id="BSDI01000007">
    <property type="protein sequence ID" value="GLH96612.1"/>
    <property type="molecule type" value="Genomic_DNA"/>
</dbReference>
<dbReference type="SUPFAM" id="SSF50249">
    <property type="entry name" value="Nucleic acid-binding proteins"/>
    <property type="match status" value="1"/>
</dbReference>
<comment type="caution">
    <text evidence="2">The sequence shown here is derived from an EMBL/GenBank/DDBJ whole genome shotgun (WGS) entry which is preliminary data.</text>
</comment>
<keyword evidence="2" id="KW-0238">DNA-binding</keyword>
<dbReference type="PROSITE" id="PS51857">
    <property type="entry name" value="CSD_2"/>
    <property type="match status" value="1"/>
</dbReference>
<proteinExistence type="predicted"/>
<evidence type="ECO:0000313" key="3">
    <source>
        <dbReference type="Proteomes" id="UP001144280"/>
    </source>
</evidence>
<name>A0ABQ5QRW6_9ACTN</name>
<organism evidence="2 3">
    <name type="scientific">Phytohabitans aurantiacus</name>
    <dbReference type="NCBI Taxonomy" id="3016789"/>
    <lineage>
        <taxon>Bacteria</taxon>
        <taxon>Bacillati</taxon>
        <taxon>Actinomycetota</taxon>
        <taxon>Actinomycetes</taxon>
        <taxon>Micromonosporales</taxon>
        <taxon>Micromonosporaceae</taxon>
    </lineage>
</organism>
<dbReference type="SMART" id="SM00357">
    <property type="entry name" value="CSP"/>
    <property type="match status" value="1"/>
</dbReference>
<dbReference type="InterPro" id="IPR002059">
    <property type="entry name" value="CSP_DNA-bd"/>
</dbReference>
<dbReference type="Gene3D" id="2.40.50.140">
    <property type="entry name" value="Nucleic acid-binding proteins"/>
    <property type="match status" value="1"/>
</dbReference>
<feature type="domain" description="CSD" evidence="1">
    <location>
        <begin position="14"/>
        <end position="78"/>
    </location>
</feature>
<dbReference type="Pfam" id="PF00313">
    <property type="entry name" value="CSD"/>
    <property type="match status" value="1"/>
</dbReference>
<keyword evidence="3" id="KW-1185">Reference proteome</keyword>
<dbReference type="InterPro" id="IPR012340">
    <property type="entry name" value="NA-bd_OB-fold"/>
</dbReference>
<evidence type="ECO:0000313" key="2">
    <source>
        <dbReference type="EMBL" id="GLH96612.1"/>
    </source>
</evidence>
<dbReference type="InterPro" id="IPR011129">
    <property type="entry name" value="CSD"/>
</dbReference>
<dbReference type="PRINTS" id="PR00050">
    <property type="entry name" value="COLDSHOCK"/>
</dbReference>
<sequence>MVLLAFLVGEVVVVSVGRILRFDEVRGYGFIAPSNGGEDVFFHANDFGDQRHLVRAEARVEYEAEEGERGLKVVSVRVIGSPAQAGGDEVVKPASRDDDGMCDVLAPRQFVAEVTELLVNHVPSLTGAQITQIRQHMADHARSHGWIDG</sequence>